<dbReference type="Pfam" id="PF13012">
    <property type="entry name" value="MitMem_reg"/>
    <property type="match status" value="1"/>
</dbReference>
<feature type="domain" description="JAB1/MPN/MOV34 metalloenzyme" evidence="3">
    <location>
        <begin position="22"/>
        <end position="163"/>
    </location>
</feature>
<comment type="subcellular location">
    <subcellularLocation>
        <location evidence="2">Cytoplasm</location>
    </subcellularLocation>
    <subcellularLocation>
        <location evidence="2">Nucleus</location>
    </subcellularLocation>
</comment>
<dbReference type="GO" id="GO:0008237">
    <property type="term" value="F:metallopeptidase activity"/>
    <property type="evidence" value="ECO:0007669"/>
    <property type="project" value="InterPro"/>
</dbReference>
<evidence type="ECO:0000256" key="2">
    <source>
        <dbReference type="RuleBase" id="RU367006"/>
    </source>
</evidence>
<dbReference type="InterPro" id="IPR024969">
    <property type="entry name" value="EIF3F/CSN6-like_C"/>
</dbReference>
<proteinExistence type="inferred from homology"/>
<dbReference type="SMART" id="SM00232">
    <property type="entry name" value="JAB_MPN"/>
    <property type="match status" value="1"/>
</dbReference>
<organism evidence="4 5">
    <name type="scientific">Rhizopus oryzae</name>
    <name type="common">Mucormycosis agent</name>
    <name type="synonym">Rhizopus arrhizus var. delemar</name>
    <dbReference type="NCBI Taxonomy" id="64495"/>
    <lineage>
        <taxon>Eukaryota</taxon>
        <taxon>Fungi</taxon>
        <taxon>Fungi incertae sedis</taxon>
        <taxon>Mucoromycota</taxon>
        <taxon>Mucoromycotina</taxon>
        <taxon>Mucoromycetes</taxon>
        <taxon>Mucorales</taxon>
        <taxon>Mucorineae</taxon>
        <taxon>Rhizopodaceae</taxon>
        <taxon>Rhizopus</taxon>
    </lineage>
</organism>
<gene>
    <name evidence="4" type="ORF">G6F64_003236</name>
</gene>
<dbReference type="GO" id="GO:0005737">
    <property type="term" value="C:cytoplasm"/>
    <property type="evidence" value="ECO:0007669"/>
    <property type="project" value="UniProtKB-SubCell"/>
</dbReference>
<dbReference type="GO" id="GO:0008180">
    <property type="term" value="C:COP9 signalosome"/>
    <property type="evidence" value="ECO:0007669"/>
    <property type="project" value="UniProtKB-UniRule"/>
</dbReference>
<comment type="function">
    <text evidence="2">Component of the COP9 signalosome complex (CSN), a complex involved in various cellular and developmental processes.</text>
</comment>
<dbReference type="InterPro" id="IPR033859">
    <property type="entry name" value="MPN_CSN6"/>
</dbReference>
<dbReference type="PANTHER" id="PTHR10540">
    <property type="entry name" value="EUKARYOTIC TRANSLATION INITIATION FACTOR 3 SUBUNIT F-RELATED"/>
    <property type="match status" value="1"/>
</dbReference>
<evidence type="ECO:0000256" key="1">
    <source>
        <dbReference type="ARBA" id="ARBA00010893"/>
    </source>
</evidence>
<reference evidence="4" key="1">
    <citation type="journal article" date="2020" name="Microb. Genom.">
        <title>Genetic diversity of clinical and environmental Mucorales isolates obtained from an investigation of mucormycosis cases among solid organ transplant recipients.</title>
        <authorList>
            <person name="Nguyen M.H."/>
            <person name="Kaul D."/>
            <person name="Muto C."/>
            <person name="Cheng S.J."/>
            <person name="Richter R.A."/>
            <person name="Bruno V.M."/>
            <person name="Liu G."/>
            <person name="Beyhan S."/>
            <person name="Sundermann A.J."/>
            <person name="Mounaud S."/>
            <person name="Pasculle A.W."/>
            <person name="Nierman W.C."/>
            <person name="Driscoll E."/>
            <person name="Cumbie R."/>
            <person name="Clancy C.J."/>
            <person name="Dupont C.L."/>
        </authorList>
    </citation>
    <scope>NUCLEOTIDE SEQUENCE</scope>
    <source>
        <strain evidence="4">GL11</strain>
    </source>
</reference>
<protein>
    <recommendedName>
        <fullName evidence="2">COP9 signalosome complex subunit 6</fullName>
    </recommendedName>
</protein>
<comment type="caution">
    <text evidence="4">The sequence shown here is derived from an EMBL/GenBank/DDBJ whole genome shotgun (WGS) entry which is preliminary data.</text>
</comment>
<dbReference type="Proteomes" id="UP000716291">
    <property type="component" value="Unassembled WGS sequence"/>
</dbReference>
<evidence type="ECO:0000313" key="5">
    <source>
        <dbReference type="Proteomes" id="UP000716291"/>
    </source>
</evidence>
<dbReference type="Gene3D" id="3.40.140.10">
    <property type="entry name" value="Cytidine Deaminase, domain 2"/>
    <property type="match status" value="1"/>
</dbReference>
<dbReference type="CDD" id="cd08063">
    <property type="entry name" value="MPN_CSN6"/>
    <property type="match status" value="1"/>
</dbReference>
<keyword evidence="5" id="KW-1185">Reference proteome</keyword>
<dbReference type="Pfam" id="PF01398">
    <property type="entry name" value="JAB"/>
    <property type="match status" value="1"/>
</dbReference>
<keyword evidence="2" id="KW-0963">Cytoplasm</keyword>
<comment type="similarity">
    <text evidence="1 2">Belongs to the peptidase M67A family. CSN6 subfamily.</text>
</comment>
<dbReference type="EMBL" id="JAANQT010000309">
    <property type="protein sequence ID" value="KAG1312176.1"/>
    <property type="molecule type" value="Genomic_DNA"/>
</dbReference>
<dbReference type="GO" id="GO:0000338">
    <property type="term" value="P:protein deneddylation"/>
    <property type="evidence" value="ECO:0007669"/>
    <property type="project" value="InterPro"/>
</dbReference>
<evidence type="ECO:0000313" key="4">
    <source>
        <dbReference type="EMBL" id="KAG1312176.1"/>
    </source>
</evidence>
<keyword evidence="2" id="KW-0539">Nucleus</keyword>
<evidence type="ECO:0000259" key="3">
    <source>
        <dbReference type="SMART" id="SM00232"/>
    </source>
</evidence>
<keyword evidence="2" id="KW-0736">Signalosome</keyword>
<dbReference type="AlphaFoldDB" id="A0A9P6XEU0"/>
<sequence length="329" mass="36922">MDISVESNTNIVSNLQSSSGLSISVHPLVLLNISDHYTRIRLQNPSIIENGRVFGALLASQSGRNIDIVNSFELPFQLAEDGVNHLLDKTFLLYKLDQLKQVFPTLDFMGWYSIGIQPTELDLKLHEQFLGVNESSLFLQMNPAALVNGTKQFPIEIYEPMMDMVDGNYTRLVFIKTSYKLETGEAERIAIDHVAKPSSTTSDTSLGNALVSHLTTQRNAIAMLHSRIQFLHDYLQDVKSGLMPVDHNLLRQISSVCKRSTVLEKKAFNDQFSTEYNDVLLVAYLASITKGLNIVNDLTDKFNLVNGMNALSQAKAMNKKGRRVQFQRP</sequence>
<dbReference type="OrthoDB" id="1378at2759"/>
<name>A0A9P6XEU0_RHIOR</name>
<dbReference type="InterPro" id="IPR000555">
    <property type="entry name" value="JAMM/MPN+_dom"/>
</dbReference>
<dbReference type="PANTHER" id="PTHR10540:SF8">
    <property type="entry name" value="COP9 SIGNALOSOME COMPLEX SUBUNIT 6"/>
    <property type="match status" value="1"/>
</dbReference>
<accession>A0A9P6XEU0</accession>